<reference evidence="2" key="1">
    <citation type="journal article" date="2019" name="Int. J. Syst. Evol. Microbiol.">
        <title>The Global Catalogue of Microorganisms (GCM) 10K type strain sequencing project: providing services to taxonomists for standard genome sequencing and annotation.</title>
        <authorList>
            <consortium name="The Broad Institute Genomics Platform"/>
            <consortium name="The Broad Institute Genome Sequencing Center for Infectious Disease"/>
            <person name="Wu L."/>
            <person name="Ma J."/>
        </authorList>
    </citation>
    <scope>NUCLEOTIDE SEQUENCE [LARGE SCALE GENOMIC DNA]</scope>
    <source>
        <strain evidence="2">JCM 4416</strain>
    </source>
</reference>
<comment type="caution">
    <text evidence="1">The sequence shown here is derived from an EMBL/GenBank/DDBJ whole genome shotgun (WGS) entry which is preliminary data.</text>
</comment>
<dbReference type="Proteomes" id="UP000597853">
    <property type="component" value="Unassembled WGS sequence"/>
</dbReference>
<name>A0ABQ2T689_STREZ</name>
<evidence type="ECO:0000313" key="1">
    <source>
        <dbReference type="EMBL" id="GGS54312.1"/>
    </source>
</evidence>
<evidence type="ECO:0000313" key="2">
    <source>
        <dbReference type="Proteomes" id="UP000597853"/>
    </source>
</evidence>
<sequence>MEAADPAFAFYVKLSNKKTKFIGKGEFAHDVALAVQQGEPFTVPDYLHRAIERAMAGGPAGQESGA</sequence>
<accession>A0ABQ2T689</accession>
<organism evidence="1 2">
    <name type="scientific">Streptomyces pseudogriseolus</name>
    <name type="common">Streptomyces gancidicus</name>
    <name type="synonym">Streptomyces rubiginosus</name>
    <dbReference type="NCBI Taxonomy" id="36817"/>
    <lineage>
        <taxon>Bacteria</taxon>
        <taxon>Bacillati</taxon>
        <taxon>Actinomycetota</taxon>
        <taxon>Actinomycetes</taxon>
        <taxon>Kitasatosporales</taxon>
        <taxon>Streptomycetaceae</taxon>
        <taxon>Streptomyces</taxon>
        <taxon>Streptomyces pseudogriseolus group</taxon>
    </lineage>
</organism>
<proteinExistence type="predicted"/>
<gene>
    <name evidence="1" type="ORF">GCM10010285_37370</name>
</gene>
<protein>
    <submittedName>
        <fullName evidence="1">Uncharacterized protein</fullName>
    </submittedName>
</protein>
<dbReference type="EMBL" id="BMTX01000010">
    <property type="protein sequence ID" value="GGS54312.1"/>
    <property type="molecule type" value="Genomic_DNA"/>
</dbReference>
<keyword evidence="2" id="KW-1185">Reference proteome</keyword>